<evidence type="ECO:0000313" key="2">
    <source>
        <dbReference type="Proteomes" id="UP000054624"/>
    </source>
</evidence>
<keyword evidence="2" id="KW-1185">Reference proteome</keyword>
<proteinExistence type="predicted"/>
<gene>
    <name evidence="1" type="ORF">AWB76_06539</name>
</gene>
<dbReference type="AlphaFoldDB" id="A0A158D7H4"/>
<dbReference type="EMBL" id="FCOI02000034">
    <property type="protein sequence ID" value="SAK90300.1"/>
    <property type="molecule type" value="Genomic_DNA"/>
</dbReference>
<evidence type="ECO:0000313" key="1">
    <source>
        <dbReference type="EMBL" id="SAK90300.1"/>
    </source>
</evidence>
<dbReference type="Proteomes" id="UP000054624">
    <property type="component" value="Unassembled WGS sequence"/>
</dbReference>
<reference evidence="2" key="1">
    <citation type="submission" date="2016-01" db="EMBL/GenBank/DDBJ databases">
        <authorList>
            <person name="Peeters Charlotte."/>
        </authorList>
    </citation>
    <scope>NUCLEOTIDE SEQUENCE [LARGE SCALE GENOMIC DNA]</scope>
</reference>
<protein>
    <submittedName>
        <fullName evidence="1">Uncharacterized protein</fullName>
    </submittedName>
</protein>
<sequence>MVDANVHCQLATACGNGLRNRDEGIGTDLKGILTQQLQYVPFVKVKGLTYFGGFHVR</sequence>
<name>A0A158D7H4_9BURK</name>
<organism evidence="1 2">
    <name type="scientific">Caballeronia temeraria</name>
    <dbReference type="NCBI Taxonomy" id="1777137"/>
    <lineage>
        <taxon>Bacteria</taxon>
        <taxon>Pseudomonadati</taxon>
        <taxon>Pseudomonadota</taxon>
        <taxon>Betaproteobacteria</taxon>
        <taxon>Burkholderiales</taxon>
        <taxon>Burkholderiaceae</taxon>
        <taxon>Caballeronia</taxon>
    </lineage>
</organism>
<accession>A0A158D7H4</accession>
<dbReference type="STRING" id="1777137.AWB76_06539"/>